<dbReference type="Proteomes" id="UP000238274">
    <property type="component" value="Unassembled WGS sequence"/>
</dbReference>
<comment type="caution">
    <text evidence="1">The sequence shown here is derived from an EMBL/GenBank/DDBJ whole genome shotgun (WGS) entry which is preliminary data.</text>
</comment>
<proteinExistence type="predicted"/>
<gene>
    <name evidence="1" type="ORF">PSHT_14620</name>
</gene>
<reference evidence="2" key="3">
    <citation type="journal article" date="2018" name="Mol. Plant Microbe Interact.">
        <title>Genome sequence resources for the wheat stripe rust pathogen (Puccinia striiformis f. sp. tritici) and the barley stripe rust pathogen (Puccinia striiformis f. sp. hordei).</title>
        <authorList>
            <person name="Xia C."/>
            <person name="Wang M."/>
            <person name="Yin C."/>
            <person name="Cornejo O.E."/>
            <person name="Hulbert S.H."/>
            <person name="Chen X."/>
        </authorList>
    </citation>
    <scope>NUCLEOTIDE SEQUENCE [LARGE SCALE GENOMIC DNA]</scope>
    <source>
        <strain evidence="2">93TX-2</strain>
    </source>
</reference>
<name>A0A2S4UJJ5_9BASI</name>
<organism evidence="1 2">
    <name type="scientific">Puccinia striiformis</name>
    <dbReference type="NCBI Taxonomy" id="27350"/>
    <lineage>
        <taxon>Eukaryota</taxon>
        <taxon>Fungi</taxon>
        <taxon>Dikarya</taxon>
        <taxon>Basidiomycota</taxon>
        <taxon>Pucciniomycotina</taxon>
        <taxon>Pucciniomycetes</taxon>
        <taxon>Pucciniales</taxon>
        <taxon>Pucciniaceae</taxon>
        <taxon>Puccinia</taxon>
    </lineage>
</organism>
<dbReference type="VEuPathDB" id="FungiDB:PSHT_14620"/>
<reference evidence="1 2" key="1">
    <citation type="submission" date="2017-12" db="EMBL/GenBank/DDBJ databases">
        <title>Gene loss provides genomic basis for host adaptation in cereal stripe rust fungi.</title>
        <authorList>
            <person name="Xia C."/>
        </authorList>
    </citation>
    <scope>NUCLEOTIDE SEQUENCE [LARGE SCALE GENOMIC DNA]</scope>
    <source>
        <strain evidence="1 2">93TX-2</strain>
    </source>
</reference>
<sequence>MSIVNVFNFEHQSSRKWVTPTHELHQDNLICHCHDHDSRIQLHHRNERKRCQNIVKSNSSESIDKLDAKSCSKIVAICLPMSDPVYLKKVEHDIKAFQKALKD</sequence>
<keyword evidence="2" id="KW-1185">Reference proteome</keyword>
<evidence type="ECO:0000313" key="1">
    <source>
        <dbReference type="EMBL" id="POV97387.1"/>
    </source>
</evidence>
<accession>A0A2S4UJJ5</accession>
<dbReference type="AlphaFoldDB" id="A0A2S4UJJ5"/>
<evidence type="ECO:0000313" key="2">
    <source>
        <dbReference type="Proteomes" id="UP000238274"/>
    </source>
</evidence>
<reference evidence="2" key="2">
    <citation type="journal article" date="2018" name="BMC Genomics">
        <title>Genomic insights into host adaptation between the wheat stripe rust pathogen (Puccinia striiformis f. sp. tritici) and the barley stripe rust pathogen (Puccinia striiformis f. sp. hordei).</title>
        <authorList>
            <person name="Xia C."/>
            <person name="Wang M."/>
            <person name="Yin C."/>
            <person name="Cornejo O.E."/>
            <person name="Hulbert S.H."/>
            <person name="Chen X."/>
        </authorList>
    </citation>
    <scope>NUCLEOTIDE SEQUENCE [LARGE SCALE GENOMIC DNA]</scope>
    <source>
        <strain evidence="2">93TX-2</strain>
    </source>
</reference>
<dbReference type="EMBL" id="PKSM01000335">
    <property type="protein sequence ID" value="POV97387.1"/>
    <property type="molecule type" value="Genomic_DNA"/>
</dbReference>
<protein>
    <submittedName>
        <fullName evidence="1">Uncharacterized protein</fullName>
    </submittedName>
</protein>
<feature type="non-terminal residue" evidence="1">
    <location>
        <position position="103"/>
    </location>
</feature>
<dbReference type="VEuPathDB" id="FungiDB:PSTT_01776"/>